<keyword evidence="10" id="KW-1185">Reference proteome</keyword>
<evidence type="ECO:0000313" key="10">
    <source>
        <dbReference type="Proteomes" id="UP000800094"/>
    </source>
</evidence>
<evidence type="ECO:0000259" key="8">
    <source>
        <dbReference type="Pfam" id="PF20684"/>
    </source>
</evidence>
<feature type="transmembrane region" description="Helical" evidence="7">
    <location>
        <begin position="175"/>
        <end position="197"/>
    </location>
</feature>
<keyword evidence="3 7" id="KW-1133">Transmembrane helix</keyword>
<keyword evidence="4 7" id="KW-0472">Membrane</keyword>
<feature type="domain" description="Rhodopsin" evidence="8">
    <location>
        <begin position="34"/>
        <end position="271"/>
    </location>
</feature>
<reference evidence="9" key="1">
    <citation type="journal article" date="2020" name="Stud. Mycol.">
        <title>101 Dothideomycetes genomes: a test case for predicting lifestyles and emergence of pathogens.</title>
        <authorList>
            <person name="Haridas S."/>
            <person name="Albert R."/>
            <person name="Binder M."/>
            <person name="Bloem J."/>
            <person name="Labutti K."/>
            <person name="Salamov A."/>
            <person name="Andreopoulos B."/>
            <person name="Baker S."/>
            <person name="Barry K."/>
            <person name="Bills G."/>
            <person name="Bluhm B."/>
            <person name="Cannon C."/>
            <person name="Castanera R."/>
            <person name="Culley D."/>
            <person name="Daum C."/>
            <person name="Ezra D."/>
            <person name="Gonzalez J."/>
            <person name="Henrissat B."/>
            <person name="Kuo A."/>
            <person name="Liang C."/>
            <person name="Lipzen A."/>
            <person name="Lutzoni F."/>
            <person name="Magnuson J."/>
            <person name="Mondo S."/>
            <person name="Nolan M."/>
            <person name="Ohm R."/>
            <person name="Pangilinan J."/>
            <person name="Park H.-J."/>
            <person name="Ramirez L."/>
            <person name="Alfaro M."/>
            <person name="Sun H."/>
            <person name="Tritt A."/>
            <person name="Yoshinaga Y."/>
            <person name="Zwiers L.-H."/>
            <person name="Turgeon B."/>
            <person name="Goodwin S."/>
            <person name="Spatafora J."/>
            <person name="Crous P."/>
            <person name="Grigoriev I."/>
        </authorList>
    </citation>
    <scope>NUCLEOTIDE SEQUENCE</scope>
    <source>
        <strain evidence="9">CBS 122368</strain>
    </source>
</reference>
<feature type="transmembrane region" description="Helical" evidence="7">
    <location>
        <begin position="17"/>
        <end position="38"/>
    </location>
</feature>
<dbReference type="GeneID" id="54577251"/>
<evidence type="ECO:0000313" key="9">
    <source>
        <dbReference type="EMBL" id="KAF2246395.1"/>
    </source>
</evidence>
<evidence type="ECO:0000256" key="2">
    <source>
        <dbReference type="ARBA" id="ARBA00022692"/>
    </source>
</evidence>
<feature type="transmembrane region" description="Helical" evidence="7">
    <location>
        <begin position="95"/>
        <end position="117"/>
    </location>
</feature>
<proteinExistence type="inferred from homology"/>
<name>A0A6A6I788_9PLEO</name>
<feature type="compositionally biased region" description="Polar residues" evidence="6">
    <location>
        <begin position="330"/>
        <end position="339"/>
    </location>
</feature>
<organism evidence="9 10">
    <name type="scientific">Trematosphaeria pertusa</name>
    <dbReference type="NCBI Taxonomy" id="390896"/>
    <lineage>
        <taxon>Eukaryota</taxon>
        <taxon>Fungi</taxon>
        <taxon>Dikarya</taxon>
        <taxon>Ascomycota</taxon>
        <taxon>Pezizomycotina</taxon>
        <taxon>Dothideomycetes</taxon>
        <taxon>Pleosporomycetidae</taxon>
        <taxon>Pleosporales</taxon>
        <taxon>Massarineae</taxon>
        <taxon>Trematosphaeriaceae</taxon>
        <taxon>Trematosphaeria</taxon>
    </lineage>
</organism>
<keyword evidence="2 7" id="KW-0812">Transmembrane</keyword>
<dbReference type="PANTHER" id="PTHR33048:SF129">
    <property type="entry name" value="INTEGRAL MEMBRANE PROTEIN-RELATED"/>
    <property type="match status" value="1"/>
</dbReference>
<accession>A0A6A6I788</accession>
<feature type="transmembrane region" description="Helical" evidence="7">
    <location>
        <begin position="209"/>
        <end position="230"/>
    </location>
</feature>
<dbReference type="PANTHER" id="PTHR33048">
    <property type="entry name" value="PTH11-LIKE INTEGRAL MEMBRANE PROTEIN (AFU_ORTHOLOGUE AFUA_5G11245)"/>
    <property type="match status" value="1"/>
</dbReference>
<evidence type="ECO:0000256" key="1">
    <source>
        <dbReference type="ARBA" id="ARBA00004141"/>
    </source>
</evidence>
<evidence type="ECO:0000256" key="7">
    <source>
        <dbReference type="SAM" id="Phobius"/>
    </source>
</evidence>
<dbReference type="InterPro" id="IPR049326">
    <property type="entry name" value="Rhodopsin_dom_fungi"/>
</dbReference>
<dbReference type="Pfam" id="PF20684">
    <property type="entry name" value="Fung_rhodopsin"/>
    <property type="match status" value="1"/>
</dbReference>
<dbReference type="GO" id="GO:0016020">
    <property type="term" value="C:membrane"/>
    <property type="evidence" value="ECO:0007669"/>
    <property type="project" value="UniProtKB-SubCell"/>
</dbReference>
<dbReference type="Proteomes" id="UP000800094">
    <property type="component" value="Unassembled WGS sequence"/>
</dbReference>
<feature type="transmembrane region" description="Helical" evidence="7">
    <location>
        <begin position="129"/>
        <end position="149"/>
    </location>
</feature>
<evidence type="ECO:0000256" key="5">
    <source>
        <dbReference type="ARBA" id="ARBA00038359"/>
    </source>
</evidence>
<evidence type="ECO:0000256" key="4">
    <source>
        <dbReference type="ARBA" id="ARBA00023136"/>
    </source>
</evidence>
<evidence type="ECO:0000256" key="6">
    <source>
        <dbReference type="SAM" id="MobiDB-lite"/>
    </source>
</evidence>
<dbReference type="AlphaFoldDB" id="A0A6A6I788"/>
<dbReference type="RefSeq" id="XP_033681399.1">
    <property type="nucleotide sequence ID" value="XM_033823921.1"/>
</dbReference>
<sequence length="348" mass="38419">MTSATEMPPYSNNSTMWLIPVSILGAVALCLVVMRIYTRLRRTGRLYVDDWLIVVAEPLSLTNICIAAAAIAYGWGKPIAYLTPAEVVASLKLQFALQTVWIFTLCFVRLSIAASLLRFGQERWWKWTLWSIMGLQSLISSSYVVIQFGQCRPISYAWEQVGDVECWDINAIVDYGWAIASIYVAMDLILSLMPIKLVRSLSRSTGEKILIGVLMSLGLLATAITCAKMTTFNDFGKGDPMQDTMKPSVFAKLEEVVGIIACSLPCLKSPAEQLLKKFGILKEHQLTKPSFVISLPDMQEDADQRSSSDGSLPSGKDAVRVDSVAFKPGSANSNSLQQGNRKDNWEAV</sequence>
<comment type="subcellular location">
    <subcellularLocation>
        <location evidence="1">Membrane</location>
        <topology evidence="1">Multi-pass membrane protein</topology>
    </subcellularLocation>
</comment>
<evidence type="ECO:0000256" key="3">
    <source>
        <dbReference type="ARBA" id="ARBA00022989"/>
    </source>
</evidence>
<gene>
    <name evidence="9" type="ORF">BU26DRAFT_431192</name>
</gene>
<comment type="similarity">
    <text evidence="5">Belongs to the SAT4 family.</text>
</comment>
<dbReference type="OrthoDB" id="5278984at2759"/>
<protein>
    <recommendedName>
        <fullName evidence="8">Rhodopsin domain-containing protein</fullName>
    </recommendedName>
</protein>
<dbReference type="EMBL" id="ML987198">
    <property type="protein sequence ID" value="KAF2246395.1"/>
    <property type="molecule type" value="Genomic_DNA"/>
</dbReference>
<feature type="transmembrane region" description="Helical" evidence="7">
    <location>
        <begin position="50"/>
        <end position="75"/>
    </location>
</feature>
<feature type="region of interest" description="Disordered" evidence="6">
    <location>
        <begin position="323"/>
        <end position="348"/>
    </location>
</feature>
<dbReference type="InterPro" id="IPR052337">
    <property type="entry name" value="SAT4-like"/>
</dbReference>